<dbReference type="Gene3D" id="1.10.10.60">
    <property type="entry name" value="Homeodomain-like"/>
    <property type="match status" value="1"/>
</dbReference>
<dbReference type="PANTHER" id="PTHR30055:SF187">
    <property type="entry name" value="TRANSCRIPTIONAL REGULATORY PROTEIN"/>
    <property type="match status" value="1"/>
</dbReference>
<name>A0A6B2K128_9RHOB</name>
<keyword evidence="5" id="KW-1185">Reference proteome</keyword>
<dbReference type="GO" id="GO:0000976">
    <property type="term" value="F:transcription cis-regulatory region binding"/>
    <property type="evidence" value="ECO:0007669"/>
    <property type="project" value="TreeGrafter"/>
</dbReference>
<dbReference type="SUPFAM" id="SSF48498">
    <property type="entry name" value="Tetracyclin repressor-like, C-terminal domain"/>
    <property type="match status" value="1"/>
</dbReference>
<feature type="DNA-binding region" description="H-T-H motif" evidence="2">
    <location>
        <begin position="34"/>
        <end position="53"/>
    </location>
</feature>
<dbReference type="PROSITE" id="PS50977">
    <property type="entry name" value="HTH_TETR_2"/>
    <property type="match status" value="1"/>
</dbReference>
<dbReference type="AlphaFoldDB" id="A0A6B2K128"/>
<dbReference type="PANTHER" id="PTHR30055">
    <property type="entry name" value="HTH-TYPE TRANSCRIPTIONAL REGULATOR RUTR"/>
    <property type="match status" value="1"/>
</dbReference>
<proteinExistence type="predicted"/>
<evidence type="ECO:0000313" key="5">
    <source>
        <dbReference type="Proteomes" id="UP000474757"/>
    </source>
</evidence>
<gene>
    <name evidence="4" type="ORF">GZA08_03425</name>
</gene>
<dbReference type="SUPFAM" id="SSF46689">
    <property type="entry name" value="Homeodomain-like"/>
    <property type="match status" value="1"/>
</dbReference>
<feature type="domain" description="HTH tetR-type" evidence="3">
    <location>
        <begin position="11"/>
        <end position="71"/>
    </location>
</feature>
<dbReference type="InterPro" id="IPR001647">
    <property type="entry name" value="HTH_TetR"/>
</dbReference>
<dbReference type="InterPro" id="IPR036271">
    <property type="entry name" value="Tet_transcr_reg_TetR-rel_C_sf"/>
</dbReference>
<dbReference type="EMBL" id="JAAGAB010000001">
    <property type="protein sequence ID" value="NDV00016.1"/>
    <property type="molecule type" value="Genomic_DNA"/>
</dbReference>
<dbReference type="Proteomes" id="UP000474757">
    <property type="component" value="Unassembled WGS sequence"/>
</dbReference>
<protein>
    <submittedName>
        <fullName evidence="4">TetR/AcrR family transcriptional regulator</fullName>
    </submittedName>
</protein>
<reference evidence="4 5" key="1">
    <citation type="submission" date="2020-02" db="EMBL/GenBank/DDBJ databases">
        <title>Pseudoroseicyclus tamarix, sp. nov., isolated from offshore sediment of a Tamarix chinensis forest.</title>
        <authorList>
            <person name="Gai Y."/>
        </authorList>
    </citation>
    <scope>NUCLEOTIDE SEQUENCE [LARGE SCALE GENOMIC DNA]</scope>
    <source>
        <strain evidence="4 5">CLL3-39</strain>
    </source>
</reference>
<evidence type="ECO:0000256" key="2">
    <source>
        <dbReference type="PROSITE-ProRule" id="PRU00335"/>
    </source>
</evidence>
<evidence type="ECO:0000259" key="3">
    <source>
        <dbReference type="PROSITE" id="PS50977"/>
    </source>
</evidence>
<evidence type="ECO:0000256" key="1">
    <source>
        <dbReference type="ARBA" id="ARBA00023125"/>
    </source>
</evidence>
<dbReference type="Gene3D" id="1.10.357.10">
    <property type="entry name" value="Tetracycline Repressor, domain 2"/>
    <property type="match status" value="1"/>
</dbReference>
<dbReference type="InterPro" id="IPR009057">
    <property type="entry name" value="Homeodomain-like_sf"/>
</dbReference>
<dbReference type="PRINTS" id="PR00455">
    <property type="entry name" value="HTHTETR"/>
</dbReference>
<accession>A0A6B2K128</accession>
<evidence type="ECO:0000313" key="4">
    <source>
        <dbReference type="EMBL" id="NDV00016.1"/>
    </source>
</evidence>
<dbReference type="Pfam" id="PF00440">
    <property type="entry name" value="TetR_N"/>
    <property type="match status" value="1"/>
</dbReference>
<sequence>MATAPKTTRGSARREQILRSAEKVIGEKGFSAASIAEITGDAKTALGTFYIYFGSKEEVFRELLDEMGHLTRRVMTDAVAGAPDRLEAERRGLLAFLRFVAERPSLYSIVEQARFVDQEAYRNYFSRFAAAYSVQLERAEAAGHVRPGNAEVRAWALMGIARSLGDRFGLAEEQGDLEAVADAAFDMIRDGLAP</sequence>
<keyword evidence="1 2" id="KW-0238">DNA-binding</keyword>
<comment type="caution">
    <text evidence="4">The sequence shown here is derived from an EMBL/GenBank/DDBJ whole genome shotgun (WGS) entry which is preliminary data.</text>
</comment>
<dbReference type="RefSeq" id="WP_163889962.1">
    <property type="nucleotide sequence ID" value="NZ_JAAFYS010000001.1"/>
</dbReference>
<dbReference type="InterPro" id="IPR050109">
    <property type="entry name" value="HTH-type_TetR-like_transc_reg"/>
</dbReference>
<dbReference type="GO" id="GO:0003700">
    <property type="term" value="F:DNA-binding transcription factor activity"/>
    <property type="evidence" value="ECO:0007669"/>
    <property type="project" value="TreeGrafter"/>
</dbReference>
<organism evidence="4 5">
    <name type="scientific">Pseudoroseicyclus tamaricis</name>
    <dbReference type="NCBI Taxonomy" id="2705421"/>
    <lineage>
        <taxon>Bacteria</taxon>
        <taxon>Pseudomonadati</taxon>
        <taxon>Pseudomonadota</taxon>
        <taxon>Alphaproteobacteria</taxon>
        <taxon>Rhodobacterales</taxon>
        <taxon>Paracoccaceae</taxon>
        <taxon>Pseudoroseicyclus</taxon>
    </lineage>
</organism>